<evidence type="ECO:0000259" key="1">
    <source>
        <dbReference type="PROSITE" id="PS50086"/>
    </source>
</evidence>
<dbReference type="GO" id="GO:0005096">
    <property type="term" value="F:GTPase activator activity"/>
    <property type="evidence" value="ECO:0007669"/>
    <property type="project" value="TreeGrafter"/>
</dbReference>
<accession>A0AA35TRU4</accession>
<dbReference type="Proteomes" id="UP001174909">
    <property type="component" value="Unassembled WGS sequence"/>
</dbReference>
<feature type="domain" description="Rab-GAP TBC" evidence="1">
    <location>
        <begin position="65"/>
        <end position="292"/>
    </location>
</feature>
<dbReference type="SMART" id="SM00164">
    <property type="entry name" value="TBC"/>
    <property type="match status" value="1"/>
</dbReference>
<gene>
    <name evidence="2" type="ORF">GBAR_LOCUS28992</name>
</gene>
<dbReference type="PANTHER" id="PTHR47219">
    <property type="entry name" value="RAB GTPASE-ACTIVATING PROTEIN 1-LIKE"/>
    <property type="match status" value="1"/>
</dbReference>
<evidence type="ECO:0000313" key="3">
    <source>
        <dbReference type="Proteomes" id="UP001174909"/>
    </source>
</evidence>
<sequence length="313" mass="35875">MAATRTHAQLFNSHGFAVMSAAEEYNMSYEDSVCETFKEVLAECESCGMRKPPILLKCRQLIKVGGHNSMRGDIWRVFLGISETKTRTNFDYKGNVAELGERLNKCGLTESTCDANIRRISALLDGQYLPLSEEDIKWLRNARQIMLDIGRTFPTHRLYIGETKEKISLLRVLMMYAKFNTSVGYCQGMAYIAALLLMHMTNEEDVFWSILTIFDSEKYLARFYDRKLSRMQTCGGIFSLLLKDRQTKLAQHLDSLSIHPLMYITSWFMCLFTTLPCWDTVLTICDLIFLEGYQRLFCGALAILEVCSGMSYT</sequence>
<dbReference type="FunFam" id="1.10.8.270:FF:000016">
    <property type="entry name" value="TBC1 domain family member 2A"/>
    <property type="match status" value="1"/>
</dbReference>
<dbReference type="InterPro" id="IPR000195">
    <property type="entry name" value="Rab-GAP-TBC_dom"/>
</dbReference>
<proteinExistence type="predicted"/>
<dbReference type="Pfam" id="PF00566">
    <property type="entry name" value="RabGAP-TBC"/>
    <property type="match status" value="1"/>
</dbReference>
<dbReference type="SUPFAM" id="SSF47923">
    <property type="entry name" value="Ypt/Rab-GAP domain of gyp1p"/>
    <property type="match status" value="2"/>
</dbReference>
<evidence type="ECO:0000313" key="2">
    <source>
        <dbReference type="EMBL" id="CAI8052994.1"/>
    </source>
</evidence>
<dbReference type="PROSITE" id="PS50086">
    <property type="entry name" value="TBC_RABGAP"/>
    <property type="match status" value="1"/>
</dbReference>
<reference evidence="2" key="1">
    <citation type="submission" date="2023-03" db="EMBL/GenBank/DDBJ databases">
        <authorList>
            <person name="Steffen K."/>
            <person name="Cardenas P."/>
        </authorList>
    </citation>
    <scope>NUCLEOTIDE SEQUENCE</scope>
</reference>
<dbReference type="InterPro" id="IPR035969">
    <property type="entry name" value="Rab-GAP_TBC_sf"/>
</dbReference>
<dbReference type="GO" id="GO:0031267">
    <property type="term" value="F:small GTPase binding"/>
    <property type="evidence" value="ECO:0007669"/>
    <property type="project" value="TreeGrafter"/>
</dbReference>
<name>A0AA35TRU4_GEOBA</name>
<dbReference type="AlphaFoldDB" id="A0AA35TRU4"/>
<organism evidence="2 3">
    <name type="scientific">Geodia barretti</name>
    <name type="common">Barrett's horny sponge</name>
    <dbReference type="NCBI Taxonomy" id="519541"/>
    <lineage>
        <taxon>Eukaryota</taxon>
        <taxon>Metazoa</taxon>
        <taxon>Porifera</taxon>
        <taxon>Demospongiae</taxon>
        <taxon>Heteroscleromorpha</taxon>
        <taxon>Tetractinellida</taxon>
        <taxon>Astrophorina</taxon>
        <taxon>Geodiidae</taxon>
        <taxon>Geodia</taxon>
    </lineage>
</organism>
<comment type="caution">
    <text evidence="2">The sequence shown here is derived from an EMBL/GenBank/DDBJ whole genome shotgun (WGS) entry which is preliminary data.</text>
</comment>
<dbReference type="PANTHER" id="PTHR47219:SF9">
    <property type="entry name" value="GTPASE ACTIVATING PROTEIN AND CENTROSOME-ASSOCIATED, ISOFORM B"/>
    <property type="match status" value="1"/>
</dbReference>
<dbReference type="Gene3D" id="1.10.472.80">
    <property type="entry name" value="Ypt/Rab-GAP domain of gyp1p, domain 3"/>
    <property type="match status" value="1"/>
</dbReference>
<dbReference type="EMBL" id="CASHTH010004060">
    <property type="protein sequence ID" value="CAI8052994.1"/>
    <property type="molecule type" value="Genomic_DNA"/>
</dbReference>
<keyword evidence="3" id="KW-1185">Reference proteome</keyword>
<dbReference type="Gene3D" id="1.10.8.270">
    <property type="entry name" value="putative rabgap domain of human tbc1 domain family member 14 like domains"/>
    <property type="match status" value="1"/>
</dbReference>
<protein>
    <submittedName>
        <fullName evidence="2">TBC1 domain family member 10A</fullName>
    </submittedName>
</protein>
<dbReference type="InterPro" id="IPR050302">
    <property type="entry name" value="Rab_GAP_TBC_domain"/>
</dbReference>